<accession>A0ABZ2PJ81</accession>
<dbReference type="Pfam" id="PF00092">
    <property type="entry name" value="VWA"/>
    <property type="match status" value="1"/>
</dbReference>
<gene>
    <name evidence="3" type="ORF">WDS16_01285</name>
</gene>
<dbReference type="InterPro" id="IPR002035">
    <property type="entry name" value="VWF_A"/>
</dbReference>
<feature type="domain" description="VWFA" evidence="2">
    <location>
        <begin position="342"/>
        <end position="538"/>
    </location>
</feature>
<sequence length="544" mass="55739">MPGRHSATPTSASGSTGLVKYGVIAVVLLLVVGGGVYAAQKAFGSGCKNPQTFSLAADPAIADVVEQVVADTSAEDLGCANVDVTATESGNASAAVSMGVDVPSLWIPDSALWVGKAVRATGSLVDVASQSVASSPVLIAARKDEVPFFDSWLTALQLKGLRIGNPLTNTVSDAAILGALAEAGTDADAVDSVSAALVPIAQAQAATRGEADPVVRLEETAADGGVSVVSEQTLVGYQDSTGTEFGVTAPPTGSFFLNFPLAVTEPEETRREAAKTAGLAVADALASEAGLQALSEAGFRAPDNAPLSDGRGLGDVAALTITDQQTAETTLRRYQVLALPSRTLVMEDVSGSMGYSAGADTRIGLTVQASETGSALFPDNAALGLWAFSIGLGGGSQDYRELAPIRQLYENVDGTTQRELIRQQIRSLPGLVGGGTGLYDTTLAAFRQVKEGYDPDYINSVIILTDGSNEDPGSISLDELLASLRAEQDPTKPVIIVTIGITDDADAGVLQQISAATGGTSFLARNPAEIPNVFVNALKSRAGR</sequence>
<keyword evidence="1" id="KW-1133">Transmembrane helix</keyword>
<dbReference type="InterPro" id="IPR036465">
    <property type="entry name" value="vWFA_dom_sf"/>
</dbReference>
<dbReference type="SMART" id="SM00327">
    <property type="entry name" value="VWA"/>
    <property type="match status" value="1"/>
</dbReference>
<evidence type="ECO:0000256" key="1">
    <source>
        <dbReference type="SAM" id="Phobius"/>
    </source>
</evidence>
<dbReference type="PROSITE" id="PS50234">
    <property type="entry name" value="VWFA"/>
    <property type="match status" value="1"/>
</dbReference>
<keyword evidence="1" id="KW-0812">Transmembrane</keyword>
<evidence type="ECO:0000313" key="3">
    <source>
        <dbReference type="EMBL" id="WXG69227.1"/>
    </source>
</evidence>
<evidence type="ECO:0000313" key="4">
    <source>
        <dbReference type="Proteomes" id="UP001432000"/>
    </source>
</evidence>
<keyword evidence="1" id="KW-0472">Membrane</keyword>
<reference evidence="3 4" key="1">
    <citation type="submission" date="2024-03" db="EMBL/GenBank/DDBJ databases">
        <title>Natural products discovery in diverse microorganisms through a two-stage MS feature dereplication strategy.</title>
        <authorList>
            <person name="Zhang R."/>
        </authorList>
    </citation>
    <scope>NUCLEOTIDE SEQUENCE [LARGE SCALE GENOMIC DNA]</scope>
    <source>
        <strain evidence="3 4">18930</strain>
    </source>
</reference>
<dbReference type="SUPFAM" id="SSF53300">
    <property type="entry name" value="vWA-like"/>
    <property type="match status" value="1"/>
</dbReference>
<name>A0ABZ2PJ81_9NOCA</name>
<dbReference type="Gene3D" id="3.40.50.410">
    <property type="entry name" value="von Willebrand factor, type A domain"/>
    <property type="match status" value="1"/>
</dbReference>
<proteinExistence type="predicted"/>
<organism evidence="3 4">
    <name type="scientific">Rhodococcus sovatensis</name>
    <dbReference type="NCBI Taxonomy" id="1805840"/>
    <lineage>
        <taxon>Bacteria</taxon>
        <taxon>Bacillati</taxon>
        <taxon>Actinomycetota</taxon>
        <taxon>Actinomycetes</taxon>
        <taxon>Mycobacteriales</taxon>
        <taxon>Nocardiaceae</taxon>
        <taxon>Rhodococcus</taxon>
    </lineage>
</organism>
<dbReference type="Proteomes" id="UP001432000">
    <property type="component" value="Chromosome"/>
</dbReference>
<keyword evidence="4" id="KW-1185">Reference proteome</keyword>
<feature type="transmembrane region" description="Helical" evidence="1">
    <location>
        <begin position="21"/>
        <end position="39"/>
    </location>
</feature>
<evidence type="ECO:0000259" key="2">
    <source>
        <dbReference type="PROSITE" id="PS50234"/>
    </source>
</evidence>
<dbReference type="EMBL" id="CP147846">
    <property type="protein sequence ID" value="WXG69227.1"/>
    <property type="molecule type" value="Genomic_DNA"/>
</dbReference>
<protein>
    <submittedName>
        <fullName evidence="3">VWA domain-containing protein</fullName>
    </submittedName>
</protein>